<organism evidence="2 3">
    <name type="scientific">Marssonina brunnea f. sp. multigermtubi (strain MB_m1)</name>
    <name type="common">Marssonina leaf spot fungus</name>
    <dbReference type="NCBI Taxonomy" id="1072389"/>
    <lineage>
        <taxon>Eukaryota</taxon>
        <taxon>Fungi</taxon>
        <taxon>Dikarya</taxon>
        <taxon>Ascomycota</taxon>
        <taxon>Pezizomycotina</taxon>
        <taxon>Leotiomycetes</taxon>
        <taxon>Helotiales</taxon>
        <taxon>Drepanopezizaceae</taxon>
        <taxon>Drepanopeziza</taxon>
    </lineage>
</organism>
<evidence type="ECO:0000256" key="1">
    <source>
        <dbReference type="SAM" id="MobiDB-lite"/>
    </source>
</evidence>
<gene>
    <name evidence="2" type="ORF">MBM_08495</name>
</gene>
<dbReference type="KEGG" id="mbe:MBM_08495"/>
<feature type="region of interest" description="Disordered" evidence="1">
    <location>
        <begin position="486"/>
        <end position="510"/>
    </location>
</feature>
<name>K1WM46_MARBU</name>
<reference evidence="2 3" key="1">
    <citation type="journal article" date="2012" name="BMC Genomics">
        <title>Sequencing the genome of Marssonina brunnea reveals fungus-poplar co-evolution.</title>
        <authorList>
            <person name="Zhu S."/>
            <person name="Cao Y.-Z."/>
            <person name="Jiang C."/>
            <person name="Tan B.-Y."/>
            <person name="Wang Z."/>
            <person name="Feng S."/>
            <person name="Zhang L."/>
            <person name="Su X.-H."/>
            <person name="Brejova B."/>
            <person name="Vinar T."/>
            <person name="Xu M."/>
            <person name="Wang M.-X."/>
            <person name="Zhang S.-G."/>
            <person name="Huang M.-R."/>
            <person name="Wu R."/>
            <person name="Zhou Y."/>
        </authorList>
    </citation>
    <scope>NUCLEOTIDE SEQUENCE [LARGE SCALE GENOMIC DNA]</scope>
    <source>
        <strain evidence="2 3">MB_m1</strain>
    </source>
</reference>
<dbReference type="EMBL" id="JH921450">
    <property type="protein sequence ID" value="EKD13412.1"/>
    <property type="molecule type" value="Genomic_DNA"/>
</dbReference>
<feature type="region of interest" description="Disordered" evidence="1">
    <location>
        <begin position="406"/>
        <end position="473"/>
    </location>
</feature>
<dbReference type="HOGENOM" id="CLU_536410_0_0_1"/>
<sequence length="510" mass="58340">METPVKTHQDFILLTANLGSETSTEIINFIAQYSTTPHSLADLSQALTLVATNLHSLYSTISQYGPNTNYDDSLTRPLIACLHAIFEKVGRALEEGVEAEKEYGDEWEDLERVGGGGRSVVRPRNPNAFNHAGCVRFVRVLGGYETTDELVWYLETLKGHVFHVAKAIRYLALKRMESESTLSAEEKATMKKLTSRVVDLSGELEFRKQELEVLAERWKAGDDLTDTGKKMDEVVIIPRPNRRIDDDALSWRSFDSFESDSAFIESNEIYEIWIIRKIEGQTRRMERNWTFLGLRVSEHLNDEVYSVEGMPCSQEKMKSKYEASKIGAGVLERRLANLPNSIYREIQWLVQERMRISSVSRRLRTWKLIDVKPTTPIMPRQPQSWMSWLMGKQNNSDQMVVLKAESSREEGMTYPNRITDPFRKHGRIPSDRRRRRTRSPVDIRLEERDERGEYVGDRRRGEIPSMPDPTPEEAHRKIEEMLAELVASGKQDVASNGQGSGGETGIADPE</sequence>
<dbReference type="InParanoid" id="K1WM46"/>
<proteinExistence type="predicted"/>
<accession>K1WM46</accession>
<dbReference type="GeneID" id="18764430"/>
<dbReference type="AlphaFoldDB" id="K1WM46"/>
<keyword evidence="3" id="KW-1185">Reference proteome</keyword>
<feature type="compositionally biased region" description="Basic and acidic residues" evidence="1">
    <location>
        <begin position="439"/>
        <end position="462"/>
    </location>
</feature>
<evidence type="ECO:0000313" key="2">
    <source>
        <dbReference type="EMBL" id="EKD13412.1"/>
    </source>
</evidence>
<dbReference type="Proteomes" id="UP000006753">
    <property type="component" value="Unassembled WGS sequence"/>
</dbReference>
<evidence type="ECO:0000313" key="3">
    <source>
        <dbReference type="Proteomes" id="UP000006753"/>
    </source>
</evidence>
<dbReference type="OrthoDB" id="3521105at2759"/>
<protein>
    <submittedName>
        <fullName evidence="2">Uncharacterized protein</fullName>
    </submittedName>
</protein>
<feature type="compositionally biased region" description="Basic and acidic residues" evidence="1">
    <location>
        <begin position="420"/>
        <end position="431"/>
    </location>
</feature>